<comment type="caution">
    <text evidence="1">The sequence shown here is derived from an EMBL/GenBank/DDBJ whole genome shotgun (WGS) entry which is preliminary data.</text>
</comment>
<dbReference type="Proteomes" id="UP000037175">
    <property type="component" value="Unassembled WGS sequence"/>
</dbReference>
<dbReference type="RefSeq" id="WP_052216748.1">
    <property type="nucleotide sequence ID" value="NZ_LGTE01000002.1"/>
</dbReference>
<name>A0A0L6W637_9FIRM</name>
<accession>A0A0L6W637</accession>
<organism evidence="1 2">
    <name type="scientific">Thermincola ferriacetica</name>
    <dbReference type="NCBI Taxonomy" id="281456"/>
    <lineage>
        <taxon>Bacteria</taxon>
        <taxon>Bacillati</taxon>
        <taxon>Bacillota</taxon>
        <taxon>Clostridia</taxon>
        <taxon>Eubacteriales</taxon>
        <taxon>Thermincolaceae</taxon>
        <taxon>Thermincola</taxon>
    </lineage>
</organism>
<dbReference type="EMBL" id="LGTE01000002">
    <property type="protein sequence ID" value="KNZ70853.1"/>
    <property type="molecule type" value="Genomic_DNA"/>
</dbReference>
<protein>
    <submittedName>
        <fullName evidence="1">Uncharacterized protein</fullName>
    </submittedName>
</protein>
<dbReference type="AlphaFoldDB" id="A0A0L6W637"/>
<reference evidence="2" key="1">
    <citation type="submission" date="2015-07" db="EMBL/GenBank/DDBJ databases">
        <title>Complete Genome of Thermincola ferriacetica strain Z-0001T.</title>
        <authorList>
            <person name="Lusk B."/>
            <person name="Badalamenti J.P."/>
            <person name="Parameswaran P."/>
            <person name="Bond D.R."/>
            <person name="Torres C.I."/>
        </authorList>
    </citation>
    <scope>NUCLEOTIDE SEQUENCE [LARGE SCALE GENOMIC DNA]</scope>
    <source>
        <strain evidence="2">Z-0001</strain>
    </source>
</reference>
<proteinExistence type="predicted"/>
<evidence type="ECO:0000313" key="1">
    <source>
        <dbReference type="EMBL" id="KNZ70853.1"/>
    </source>
</evidence>
<keyword evidence="2" id="KW-1185">Reference proteome</keyword>
<gene>
    <name evidence="1" type="ORF">Tfer_0533</name>
</gene>
<evidence type="ECO:0000313" key="2">
    <source>
        <dbReference type="Proteomes" id="UP000037175"/>
    </source>
</evidence>
<sequence>MTKIQGRKKNKYCMLEDDKVCDNCLECNTCDLDPGKICDNCAKCIDTDIDYKVIEIDDIIIEKDLKRKLAIVDKKKTEKNKNHGQNET</sequence>